<dbReference type="Proteomes" id="UP000199119">
    <property type="component" value="Unassembled WGS sequence"/>
</dbReference>
<dbReference type="Pfam" id="PF12833">
    <property type="entry name" value="HTH_18"/>
    <property type="match status" value="1"/>
</dbReference>
<dbReference type="EMBL" id="FONX01000002">
    <property type="protein sequence ID" value="SFE45537.1"/>
    <property type="molecule type" value="Genomic_DNA"/>
</dbReference>
<reference evidence="7" key="1">
    <citation type="submission" date="2016-10" db="EMBL/GenBank/DDBJ databases">
        <authorList>
            <person name="Varghese N."/>
            <person name="Submissions S."/>
        </authorList>
    </citation>
    <scope>NUCLEOTIDE SEQUENCE [LARGE SCALE GENOMIC DNA]</scope>
    <source>
        <strain evidence="7">DSM 27981</strain>
    </source>
</reference>
<dbReference type="PANTHER" id="PTHR46796:SF12">
    <property type="entry name" value="HTH-TYPE DNA-BINDING TRANSCRIPTIONAL ACTIVATOR EUTR"/>
    <property type="match status" value="1"/>
</dbReference>
<evidence type="ECO:0000256" key="4">
    <source>
        <dbReference type="SAM" id="MobiDB-lite"/>
    </source>
</evidence>
<dbReference type="GO" id="GO:0003700">
    <property type="term" value="F:DNA-binding transcription factor activity"/>
    <property type="evidence" value="ECO:0007669"/>
    <property type="project" value="InterPro"/>
</dbReference>
<keyword evidence="2" id="KW-0238">DNA-binding</keyword>
<name>A0A1I2APA2_9BURK</name>
<organism evidence="6 7">
    <name type="scientific">Paracidovorax wautersii</name>
    <dbReference type="NCBI Taxonomy" id="1177982"/>
    <lineage>
        <taxon>Bacteria</taxon>
        <taxon>Pseudomonadati</taxon>
        <taxon>Pseudomonadota</taxon>
        <taxon>Betaproteobacteria</taxon>
        <taxon>Burkholderiales</taxon>
        <taxon>Comamonadaceae</taxon>
        <taxon>Paracidovorax</taxon>
    </lineage>
</organism>
<dbReference type="PANTHER" id="PTHR46796">
    <property type="entry name" value="HTH-TYPE TRANSCRIPTIONAL ACTIVATOR RHAS-RELATED"/>
    <property type="match status" value="1"/>
</dbReference>
<sequence length="349" mass="38369">MPHDMAAALPLRTASVPPGPGPLRWRVRESDDVDEHADQISDWSQQYDQLRGGRFAGRVRELWMGDLRLQVFHEHTSQPTSQQCAPWQGSVWFGLPDGRSAQPLHFCGRERRTDAQRFVLRARASDGFTLRTPEDFGIYGVVMDQEWLRAQADAMQLRGAAALLASPAHAVPLESASHAALCATIESLLRLGEDDAPEFAGTPRHAALARQLLGLLCGDAPAVPADAAAPQGSAQRRFALVMAARAWASQPCDGEEARDVPALCEYLHVTRRTLQNHFHAVLGQPPADFLKAVRLNARRALRAAAPGETVQAVAARWGFFHMGHFSQDYKSLFGEAPSQTLRQRAVRAQ</sequence>
<accession>A0A1I2APA2</accession>
<evidence type="ECO:0000313" key="7">
    <source>
        <dbReference type="Proteomes" id="UP000199119"/>
    </source>
</evidence>
<dbReference type="InterPro" id="IPR018060">
    <property type="entry name" value="HTH_AraC"/>
</dbReference>
<proteinExistence type="predicted"/>
<keyword evidence="1" id="KW-0805">Transcription regulation</keyword>
<dbReference type="InterPro" id="IPR050204">
    <property type="entry name" value="AraC_XylS_family_regulators"/>
</dbReference>
<keyword evidence="3" id="KW-0804">Transcription</keyword>
<dbReference type="GO" id="GO:0043565">
    <property type="term" value="F:sequence-specific DNA binding"/>
    <property type="evidence" value="ECO:0007669"/>
    <property type="project" value="InterPro"/>
</dbReference>
<dbReference type="SMART" id="SM00342">
    <property type="entry name" value="HTH_ARAC"/>
    <property type="match status" value="1"/>
</dbReference>
<evidence type="ECO:0000256" key="1">
    <source>
        <dbReference type="ARBA" id="ARBA00023015"/>
    </source>
</evidence>
<dbReference type="AlphaFoldDB" id="A0A1I2APA2"/>
<dbReference type="STRING" id="1177982.SAMN04489711_102133"/>
<gene>
    <name evidence="6" type="ORF">SAMN04489711_102133</name>
</gene>
<evidence type="ECO:0000256" key="2">
    <source>
        <dbReference type="ARBA" id="ARBA00023125"/>
    </source>
</evidence>
<feature type="domain" description="HTH araC/xylS-type" evidence="5">
    <location>
        <begin position="260"/>
        <end position="343"/>
    </location>
</feature>
<feature type="region of interest" description="Disordered" evidence="4">
    <location>
        <begin position="1"/>
        <end position="22"/>
    </location>
</feature>
<dbReference type="PROSITE" id="PS01124">
    <property type="entry name" value="HTH_ARAC_FAMILY_2"/>
    <property type="match status" value="1"/>
</dbReference>
<dbReference type="Gene3D" id="1.10.10.60">
    <property type="entry name" value="Homeodomain-like"/>
    <property type="match status" value="1"/>
</dbReference>
<evidence type="ECO:0000259" key="5">
    <source>
        <dbReference type="PROSITE" id="PS01124"/>
    </source>
</evidence>
<evidence type="ECO:0000256" key="3">
    <source>
        <dbReference type="ARBA" id="ARBA00023163"/>
    </source>
</evidence>
<evidence type="ECO:0000313" key="6">
    <source>
        <dbReference type="EMBL" id="SFE45537.1"/>
    </source>
</evidence>
<keyword evidence="7" id="KW-1185">Reference proteome</keyword>
<protein>
    <submittedName>
        <fullName evidence="6">Transcriptional regulator, AraC family</fullName>
    </submittedName>
</protein>